<dbReference type="InterPro" id="IPR000866">
    <property type="entry name" value="AhpC/TSA"/>
</dbReference>
<reference evidence="14 15" key="1">
    <citation type="submission" date="2017-12" db="EMBL/GenBank/DDBJ databases">
        <title>Isolation and characterization of estrogens degradatiion strain Microbacterium hominis SJTG1.</title>
        <authorList>
            <person name="Xiong W."/>
            <person name="Yin C."/>
            <person name="Zheng D."/>
            <person name="Liang R."/>
        </authorList>
    </citation>
    <scope>NUCLEOTIDE SEQUENCE [LARGE SCALE GENOMIC DNA]</scope>
    <source>
        <strain evidence="14 15">SJTG1</strain>
    </source>
</reference>
<dbReference type="RefSeq" id="WP_060960089.1">
    <property type="nucleotide sequence ID" value="NZ_CP025299.1"/>
</dbReference>
<dbReference type="GO" id="GO:0045454">
    <property type="term" value="P:cell redox homeostasis"/>
    <property type="evidence" value="ECO:0007669"/>
    <property type="project" value="TreeGrafter"/>
</dbReference>
<dbReference type="GO" id="GO:0008379">
    <property type="term" value="F:thioredoxin peroxidase activity"/>
    <property type="evidence" value="ECO:0007669"/>
    <property type="project" value="TreeGrafter"/>
</dbReference>
<keyword evidence="6" id="KW-0560">Oxidoreductase</keyword>
<dbReference type="InterPro" id="IPR013766">
    <property type="entry name" value="Thioredoxin_domain"/>
</dbReference>
<accession>A0A134DGD8</accession>
<gene>
    <name evidence="14" type="ORF">CXR34_06060</name>
</gene>
<dbReference type="GO" id="GO:0005737">
    <property type="term" value="C:cytoplasm"/>
    <property type="evidence" value="ECO:0007669"/>
    <property type="project" value="TreeGrafter"/>
</dbReference>
<evidence type="ECO:0000313" key="14">
    <source>
        <dbReference type="EMBL" id="AUG29075.1"/>
    </source>
</evidence>
<dbReference type="PIRSF" id="PIRSF000239">
    <property type="entry name" value="AHPC"/>
    <property type="match status" value="1"/>
</dbReference>
<dbReference type="PROSITE" id="PS51352">
    <property type="entry name" value="THIOREDOXIN_2"/>
    <property type="match status" value="1"/>
</dbReference>
<keyword evidence="8" id="KW-0676">Redox-active center</keyword>
<evidence type="ECO:0000256" key="12">
    <source>
        <dbReference type="ARBA" id="ARBA00049091"/>
    </source>
</evidence>
<comment type="function">
    <text evidence="1">Thiol-specific peroxidase that catalyzes the reduction of hydrogen peroxide and organic hydroperoxides to water and alcohols, respectively. Plays a role in cell protection against oxidative stress by detoxifying peroxides and as sensor of hydrogen peroxide-mediated signaling events.</text>
</comment>
<comment type="similarity">
    <text evidence="10">Belongs to the peroxiredoxin family. BCP/PrxQ subfamily.</text>
</comment>
<dbReference type="PANTHER" id="PTHR42801:SF4">
    <property type="entry name" value="AHPC_TSA FAMILY PROTEIN"/>
    <property type="match status" value="1"/>
</dbReference>
<evidence type="ECO:0000256" key="9">
    <source>
        <dbReference type="ARBA" id="ARBA00032824"/>
    </source>
</evidence>
<evidence type="ECO:0000256" key="8">
    <source>
        <dbReference type="ARBA" id="ARBA00023284"/>
    </source>
</evidence>
<sequence length="168" mass="17791">MGYVEHHPKSVLGAGTAAPDFTLHRTPEDTVTLSSLRGQPVVLIFYPADWSAVCGDELNVVNAAMPLLTAHGAAVFGVSVDGVWSHRAFVADRGFTFALLSDFEPKGQVSRRYGAYDFHTGTSTRALFVIDSSGVIAWSYLSPIDVNPGVDGVLDALDALASPTTPSP</sequence>
<evidence type="ECO:0000259" key="13">
    <source>
        <dbReference type="PROSITE" id="PS51352"/>
    </source>
</evidence>
<evidence type="ECO:0000256" key="7">
    <source>
        <dbReference type="ARBA" id="ARBA00023157"/>
    </source>
</evidence>
<dbReference type="SUPFAM" id="SSF52833">
    <property type="entry name" value="Thioredoxin-like"/>
    <property type="match status" value="1"/>
</dbReference>
<dbReference type="AlphaFoldDB" id="A0A134DGD8"/>
<dbReference type="PANTHER" id="PTHR42801">
    <property type="entry name" value="THIOREDOXIN-DEPENDENT PEROXIDE REDUCTASE"/>
    <property type="match status" value="1"/>
</dbReference>
<dbReference type="InterPro" id="IPR024706">
    <property type="entry name" value="Peroxiredoxin_AhpC-typ"/>
</dbReference>
<name>A0A134DGD8_9MICO</name>
<evidence type="ECO:0000256" key="4">
    <source>
        <dbReference type="ARBA" id="ARBA00022559"/>
    </source>
</evidence>
<evidence type="ECO:0000256" key="2">
    <source>
        <dbReference type="ARBA" id="ARBA00011245"/>
    </source>
</evidence>
<keyword evidence="4" id="KW-0575">Peroxidase</keyword>
<evidence type="ECO:0000313" key="15">
    <source>
        <dbReference type="Proteomes" id="UP000233276"/>
    </source>
</evidence>
<dbReference type="Gene3D" id="3.40.30.10">
    <property type="entry name" value="Glutaredoxin"/>
    <property type="match status" value="1"/>
</dbReference>
<keyword evidence="5" id="KW-0049">Antioxidant</keyword>
<dbReference type="GO" id="GO:0034599">
    <property type="term" value="P:cellular response to oxidative stress"/>
    <property type="evidence" value="ECO:0007669"/>
    <property type="project" value="TreeGrafter"/>
</dbReference>
<dbReference type="KEGG" id="mhos:CXR34_06060"/>
<evidence type="ECO:0000256" key="11">
    <source>
        <dbReference type="ARBA" id="ARBA00041373"/>
    </source>
</evidence>
<dbReference type="InterPro" id="IPR050924">
    <property type="entry name" value="Peroxiredoxin_BCP/PrxQ"/>
</dbReference>
<evidence type="ECO:0000256" key="5">
    <source>
        <dbReference type="ARBA" id="ARBA00022862"/>
    </source>
</evidence>
<keyword evidence="7" id="KW-1015">Disulfide bond</keyword>
<dbReference type="InterPro" id="IPR036249">
    <property type="entry name" value="Thioredoxin-like_sf"/>
</dbReference>
<evidence type="ECO:0000256" key="3">
    <source>
        <dbReference type="ARBA" id="ARBA00013017"/>
    </source>
</evidence>
<comment type="catalytic activity">
    <reaction evidence="12">
        <text>a hydroperoxide + [thioredoxin]-dithiol = an alcohol + [thioredoxin]-disulfide + H2O</text>
        <dbReference type="Rhea" id="RHEA:62620"/>
        <dbReference type="Rhea" id="RHEA-COMP:10698"/>
        <dbReference type="Rhea" id="RHEA-COMP:10700"/>
        <dbReference type="ChEBI" id="CHEBI:15377"/>
        <dbReference type="ChEBI" id="CHEBI:29950"/>
        <dbReference type="ChEBI" id="CHEBI:30879"/>
        <dbReference type="ChEBI" id="CHEBI:35924"/>
        <dbReference type="ChEBI" id="CHEBI:50058"/>
        <dbReference type="EC" id="1.11.1.24"/>
    </reaction>
</comment>
<evidence type="ECO:0000256" key="6">
    <source>
        <dbReference type="ARBA" id="ARBA00023002"/>
    </source>
</evidence>
<dbReference type="Pfam" id="PF00578">
    <property type="entry name" value="AhpC-TSA"/>
    <property type="match status" value="1"/>
</dbReference>
<proteinExistence type="inferred from homology"/>
<feature type="domain" description="Thioredoxin" evidence="13">
    <location>
        <begin position="12"/>
        <end position="162"/>
    </location>
</feature>
<dbReference type="EC" id="1.11.1.24" evidence="3"/>
<dbReference type="OrthoDB" id="9812811at2"/>
<organism evidence="14 15">
    <name type="scientific">Microbacterium hominis</name>
    <dbReference type="NCBI Taxonomy" id="162426"/>
    <lineage>
        <taxon>Bacteria</taxon>
        <taxon>Bacillati</taxon>
        <taxon>Actinomycetota</taxon>
        <taxon>Actinomycetes</taxon>
        <taxon>Micrococcales</taxon>
        <taxon>Microbacteriaceae</taxon>
        <taxon>Microbacterium</taxon>
    </lineage>
</organism>
<evidence type="ECO:0000256" key="1">
    <source>
        <dbReference type="ARBA" id="ARBA00003330"/>
    </source>
</evidence>
<dbReference type="EMBL" id="CP025299">
    <property type="protein sequence ID" value="AUG29075.1"/>
    <property type="molecule type" value="Genomic_DNA"/>
</dbReference>
<comment type="subunit">
    <text evidence="2">Monomer.</text>
</comment>
<evidence type="ECO:0000256" key="10">
    <source>
        <dbReference type="ARBA" id="ARBA00038489"/>
    </source>
</evidence>
<protein>
    <recommendedName>
        <fullName evidence="3">thioredoxin-dependent peroxiredoxin</fullName>
        <ecNumber evidence="3">1.11.1.24</ecNumber>
    </recommendedName>
    <alternativeName>
        <fullName evidence="11">Bacterioferritin comigratory protein</fullName>
    </alternativeName>
    <alternativeName>
        <fullName evidence="9">Thioredoxin peroxidase</fullName>
    </alternativeName>
</protein>
<dbReference type="Proteomes" id="UP000233276">
    <property type="component" value="Chromosome"/>
</dbReference>